<sequence>MAARQYGVIDRRQLRECGLSDTAIATRVRRGTLFRLHAGVYAVGHYNLPLGGRLLAAVLACGPDAALSHWSGVAWWGMRPWIEHDPHVTAPTFRTRPGIVSHRCAKIERTIHNGVPVVTPARAIGDIAPTASLKVLRAVVNQALGLGLVTLVDLVGYGGRGAKRLRRLLATAAPTRSENENLVLALIHQAGLPRPLVNPSLPGTRYVPDFLWPDMRLILEADSRRFHGNIIARADDATRQLVLETMGLQVIRTTWLEATTRPAAVQQRVAEALAHSSAAFLGATTKDAALGVTG</sequence>
<dbReference type="AlphaFoldDB" id="A0A9X3N6K3"/>
<comment type="caution">
    <text evidence="3">The sequence shown here is derived from an EMBL/GenBank/DDBJ whole genome shotgun (WGS) entry which is preliminary data.</text>
</comment>
<organism evidence="3 4">
    <name type="scientific">Solirubrobacter phytolaccae</name>
    <dbReference type="NCBI Taxonomy" id="1404360"/>
    <lineage>
        <taxon>Bacteria</taxon>
        <taxon>Bacillati</taxon>
        <taxon>Actinomycetota</taxon>
        <taxon>Thermoleophilia</taxon>
        <taxon>Solirubrobacterales</taxon>
        <taxon>Solirubrobacteraceae</taxon>
        <taxon>Solirubrobacter</taxon>
    </lineage>
</organism>
<dbReference type="Proteomes" id="UP001147653">
    <property type="component" value="Unassembled WGS sequence"/>
</dbReference>
<name>A0A9X3N6K3_9ACTN</name>
<feature type="domain" description="AbiEi antitoxin N-terminal" evidence="2">
    <location>
        <begin position="2"/>
        <end position="43"/>
    </location>
</feature>
<dbReference type="InterPro" id="IPR011335">
    <property type="entry name" value="Restrct_endonuc-II-like"/>
</dbReference>
<dbReference type="Pfam" id="PF13338">
    <property type="entry name" value="AbiEi_4"/>
    <property type="match status" value="1"/>
</dbReference>
<reference evidence="3" key="1">
    <citation type="submission" date="2022-10" db="EMBL/GenBank/DDBJ databases">
        <title>The WGS of Solirubrobacter phytolaccae KCTC 29190.</title>
        <authorList>
            <person name="Jiang Z."/>
        </authorList>
    </citation>
    <scope>NUCLEOTIDE SEQUENCE</scope>
    <source>
        <strain evidence="3">KCTC 29190</strain>
    </source>
</reference>
<keyword evidence="4" id="KW-1185">Reference proteome</keyword>
<dbReference type="InterPro" id="IPR007569">
    <property type="entry name" value="DUF559"/>
</dbReference>
<proteinExistence type="predicted"/>
<protein>
    <submittedName>
        <fullName evidence="3">Type IV toxin-antitoxin system AbiEi family antitoxin domain-containing protein</fullName>
    </submittedName>
</protein>
<accession>A0A9X3N6K3</accession>
<dbReference type="Gene3D" id="3.40.960.10">
    <property type="entry name" value="VSR Endonuclease"/>
    <property type="match status" value="1"/>
</dbReference>
<feature type="domain" description="DUF559" evidence="1">
    <location>
        <begin position="202"/>
        <end position="272"/>
    </location>
</feature>
<dbReference type="Pfam" id="PF04480">
    <property type="entry name" value="DUF559"/>
    <property type="match status" value="1"/>
</dbReference>
<dbReference type="EMBL" id="JAPDDP010000004">
    <property type="protein sequence ID" value="MDA0179257.1"/>
    <property type="molecule type" value="Genomic_DNA"/>
</dbReference>
<dbReference type="SUPFAM" id="SSF52980">
    <property type="entry name" value="Restriction endonuclease-like"/>
    <property type="match status" value="1"/>
</dbReference>
<gene>
    <name evidence="3" type="ORF">OJ997_03025</name>
</gene>
<evidence type="ECO:0000259" key="1">
    <source>
        <dbReference type="Pfam" id="PF04480"/>
    </source>
</evidence>
<dbReference type="InterPro" id="IPR025159">
    <property type="entry name" value="AbiEi_N"/>
</dbReference>
<dbReference type="RefSeq" id="WP_270023523.1">
    <property type="nucleotide sequence ID" value="NZ_JAPDDP010000004.1"/>
</dbReference>
<evidence type="ECO:0000313" key="4">
    <source>
        <dbReference type="Proteomes" id="UP001147653"/>
    </source>
</evidence>
<evidence type="ECO:0000259" key="2">
    <source>
        <dbReference type="Pfam" id="PF13338"/>
    </source>
</evidence>
<evidence type="ECO:0000313" key="3">
    <source>
        <dbReference type="EMBL" id="MDA0179257.1"/>
    </source>
</evidence>